<feature type="compositionally biased region" description="Pro residues" evidence="6">
    <location>
        <begin position="779"/>
        <end position="789"/>
    </location>
</feature>
<dbReference type="InterPro" id="IPR001148">
    <property type="entry name" value="CA_dom"/>
</dbReference>
<accession>A0A151M4K0</accession>
<dbReference type="InterPro" id="IPR018212">
    <property type="entry name" value="Na/solute_symporter_CS"/>
</dbReference>
<feature type="domain" description="Alpha-carbonic anhydrase" evidence="9">
    <location>
        <begin position="22"/>
        <end position="277"/>
    </location>
</feature>
<dbReference type="SUPFAM" id="SSF51069">
    <property type="entry name" value="Carbonic anhydrase"/>
    <property type="match status" value="1"/>
</dbReference>
<dbReference type="NCBIfam" id="TIGR00813">
    <property type="entry name" value="sss"/>
    <property type="match status" value="1"/>
</dbReference>
<dbReference type="PROSITE" id="PS00457">
    <property type="entry name" value="NA_SOLUT_SYMP_2"/>
    <property type="match status" value="1"/>
</dbReference>
<dbReference type="SMART" id="SM01057">
    <property type="entry name" value="Carb_anhydrase"/>
    <property type="match status" value="1"/>
</dbReference>
<comment type="similarity">
    <text evidence="2">Belongs to the sodium:solute symporter (SSF) (TC 2.A.21) family.</text>
</comment>
<dbReference type="PANTHER" id="PTHR11819">
    <property type="entry name" value="SOLUTE CARRIER FAMILY 5"/>
    <property type="match status" value="1"/>
</dbReference>
<dbReference type="Proteomes" id="UP000050525">
    <property type="component" value="Unassembled WGS sequence"/>
</dbReference>
<dbReference type="PANTHER" id="PTHR11819:SF145">
    <property type="entry name" value="SODIUM_GLUCOSE COTRANSPORTER 2"/>
    <property type="match status" value="1"/>
</dbReference>
<dbReference type="InterPro" id="IPR001734">
    <property type="entry name" value="Na/solute_symporter"/>
</dbReference>
<organism evidence="10 11">
    <name type="scientific">Alligator mississippiensis</name>
    <name type="common">American alligator</name>
    <dbReference type="NCBI Taxonomy" id="8496"/>
    <lineage>
        <taxon>Eukaryota</taxon>
        <taxon>Metazoa</taxon>
        <taxon>Chordata</taxon>
        <taxon>Craniata</taxon>
        <taxon>Vertebrata</taxon>
        <taxon>Euteleostomi</taxon>
        <taxon>Archelosauria</taxon>
        <taxon>Archosauria</taxon>
        <taxon>Crocodylia</taxon>
        <taxon>Alligatoridae</taxon>
        <taxon>Alligatorinae</taxon>
        <taxon>Alligator</taxon>
    </lineage>
</organism>
<feature type="transmembrane region" description="Helical" evidence="7">
    <location>
        <begin position="655"/>
        <end position="677"/>
    </location>
</feature>
<keyword evidence="4 7" id="KW-1133">Transmembrane helix</keyword>
<feature type="transmembrane region" description="Helical" evidence="7">
    <location>
        <begin position="270"/>
        <end position="289"/>
    </location>
</feature>
<dbReference type="Pfam" id="PF00194">
    <property type="entry name" value="Carb_anhydrase"/>
    <property type="match status" value="1"/>
</dbReference>
<comment type="subcellular location">
    <subcellularLocation>
        <location evidence="1">Membrane</location>
        <topology evidence="1">Multi-pass membrane protein</topology>
    </subcellularLocation>
</comment>
<proteinExistence type="inferred from homology"/>
<dbReference type="Pfam" id="PF00474">
    <property type="entry name" value="SSF"/>
    <property type="match status" value="2"/>
</dbReference>
<feature type="transmembrane region" description="Helical" evidence="7">
    <location>
        <begin position="393"/>
        <end position="414"/>
    </location>
</feature>
<keyword evidence="11" id="KW-1185">Reference proteome</keyword>
<feature type="transmembrane region" description="Helical" evidence="7">
    <location>
        <begin position="495"/>
        <end position="513"/>
    </location>
</feature>
<evidence type="ECO:0000256" key="2">
    <source>
        <dbReference type="ARBA" id="ARBA00006434"/>
    </source>
</evidence>
<feature type="chain" id="PRO_5007584747" evidence="8">
    <location>
        <begin position="20"/>
        <end position="854"/>
    </location>
</feature>
<dbReference type="GO" id="GO:0005412">
    <property type="term" value="F:D-glucose:sodium symporter activity"/>
    <property type="evidence" value="ECO:0007669"/>
    <property type="project" value="TreeGrafter"/>
</dbReference>
<evidence type="ECO:0000256" key="1">
    <source>
        <dbReference type="ARBA" id="ARBA00004141"/>
    </source>
</evidence>
<comment type="caution">
    <text evidence="10">The sequence shown here is derived from an EMBL/GenBank/DDBJ whole genome shotgun (WGS) entry which is preliminary data.</text>
</comment>
<feature type="transmembrane region" description="Helical" evidence="7">
    <location>
        <begin position="362"/>
        <end position="381"/>
    </location>
</feature>
<evidence type="ECO:0000256" key="5">
    <source>
        <dbReference type="ARBA" id="ARBA00023136"/>
    </source>
</evidence>
<evidence type="ECO:0000256" key="3">
    <source>
        <dbReference type="ARBA" id="ARBA00022692"/>
    </source>
</evidence>
<dbReference type="PROSITE" id="PS00162">
    <property type="entry name" value="ALPHA_CA_1"/>
    <property type="match status" value="1"/>
</dbReference>
<dbReference type="GO" id="GO:0004089">
    <property type="term" value="F:carbonate dehydratase activity"/>
    <property type="evidence" value="ECO:0007669"/>
    <property type="project" value="InterPro"/>
</dbReference>
<evidence type="ECO:0000256" key="7">
    <source>
        <dbReference type="SAM" id="Phobius"/>
    </source>
</evidence>
<dbReference type="EMBL" id="AKHW03006625">
    <property type="protein sequence ID" value="KYO19455.1"/>
    <property type="molecule type" value="Genomic_DNA"/>
</dbReference>
<dbReference type="GO" id="GO:0008270">
    <property type="term" value="F:zinc ion binding"/>
    <property type="evidence" value="ECO:0007669"/>
    <property type="project" value="InterPro"/>
</dbReference>
<keyword evidence="3 7" id="KW-0812">Transmembrane</keyword>
<dbReference type="eggNOG" id="KOG2349">
    <property type="taxonomic scope" value="Eukaryota"/>
</dbReference>
<feature type="transmembrane region" description="Helical" evidence="7">
    <location>
        <begin position="834"/>
        <end position="853"/>
    </location>
</feature>
<sequence>MDTALRLLALLLLGGAVAPHKESWCYEDPECGPATWVKLGHCNGTRQSPVELSTHDAVPDPRLGPVALSGYGDARRLRSLHNTGHTVEVQLAEGLMLSGPGLPGHYRAQSFHLHWGQGEARPGSEHLLDGRRFSMELHVVHTKENLTLHEAMDDPEGVAVLAFFVQASSHARPTRHWEAFVNQLKHVEKKGEREELDGMFSLGGLMEAVNLGRYFRYHGSLTTPNCNEVVIWTVFAEPIMVPPGVPTGEREGSMEPGTVAPSPVLSPYDMGVIAAYFLLVVGVGLWSMCRTSRGSVGGYFLAGRNMSWAPVGASLFASNIGSGHFVGLAGTAAANGLAVAGFEWNVITMPEYLKKRFGGQRISLYLSVLSLFLYIFTKISVDMFSGAIFIQQALGWDIYLSVIALLIITTIYTITGGLAALMYTDVVQTLVIVTGAFVLMGFAFWEVGGYTGLVAGYMEAVARHPDPATHNMSAACYRPRPDAFHLLRDPVSGDLPWPGLLVGLTINAGWYWCTDQVIVQRCLAGRSLVHVKGGCILCGYLKILPMFLMVLPGMISRVLYPDEVACAVPEACMAACGNPIGCSNIAYPKLVVSLLPAGLRGLMLAAMLAALMSSLASIFNSSSTLFTMDVYRRLRPCAGPRELLLAARGGQLFDYIQAVGSFLAPPVAAIFTLAVFVPRVTEAGAFWGLLGGLALGLARLVAELALGGAGGCGGAPGRCPPALCGLHYLYFAILLFLATAGLALGLSLCGPATPRHQLQGLVFGLRDRRHNPEAEEGPEPPAPALHGPVPAPSGSPGCWARLCGEGGTRDPPTLASPPLDKPHPLEDTPRQRRLVDTHALVMMGVACFLWGYFA</sequence>
<keyword evidence="5 7" id="KW-0472">Membrane</keyword>
<dbReference type="PROSITE" id="PS51144">
    <property type="entry name" value="ALPHA_CA_2"/>
    <property type="match status" value="1"/>
</dbReference>
<feature type="transmembrane region" description="Helical" evidence="7">
    <location>
        <begin position="728"/>
        <end position="749"/>
    </location>
</feature>
<dbReference type="AlphaFoldDB" id="A0A151M4K0"/>
<feature type="region of interest" description="Disordered" evidence="6">
    <location>
        <begin position="770"/>
        <end position="789"/>
    </location>
</feature>
<gene>
    <name evidence="10" type="primary">SLC5A2</name>
    <name evidence="10" type="ORF">Y1Q_0010413</name>
</gene>
<evidence type="ECO:0000256" key="4">
    <source>
        <dbReference type="ARBA" id="ARBA00022989"/>
    </source>
</evidence>
<evidence type="ECO:0000256" key="8">
    <source>
        <dbReference type="SAM" id="SignalP"/>
    </source>
</evidence>
<dbReference type="Gene3D" id="1.20.1730.10">
    <property type="entry name" value="Sodium/glucose cotransporter"/>
    <property type="match status" value="1"/>
</dbReference>
<evidence type="ECO:0000259" key="9">
    <source>
        <dbReference type="PROSITE" id="PS51144"/>
    </source>
</evidence>
<dbReference type="InterPro" id="IPR036398">
    <property type="entry name" value="CA_dom_sf"/>
</dbReference>
<evidence type="ECO:0000313" key="11">
    <source>
        <dbReference type="Proteomes" id="UP000050525"/>
    </source>
</evidence>
<evidence type="ECO:0000313" key="10">
    <source>
        <dbReference type="EMBL" id="KYO19455.1"/>
    </source>
</evidence>
<keyword evidence="8" id="KW-0732">Signal</keyword>
<feature type="transmembrane region" description="Helical" evidence="7">
    <location>
        <begin position="534"/>
        <end position="555"/>
    </location>
</feature>
<feature type="transmembrane region" description="Helical" evidence="7">
    <location>
        <begin position="684"/>
        <end position="708"/>
    </location>
</feature>
<dbReference type="STRING" id="8496.A0A151M4K0"/>
<name>A0A151M4K0_ALLMI</name>
<dbReference type="PROSITE" id="PS00456">
    <property type="entry name" value="NA_SOLUT_SYMP_1"/>
    <property type="match status" value="1"/>
</dbReference>
<dbReference type="Gene3D" id="3.10.200.10">
    <property type="entry name" value="Alpha carbonic anhydrase"/>
    <property type="match status" value="1"/>
</dbReference>
<reference evidence="10 11" key="1">
    <citation type="journal article" date="2012" name="Genome Biol.">
        <title>Sequencing three crocodilian genomes to illuminate the evolution of archosaurs and amniotes.</title>
        <authorList>
            <person name="St John J.A."/>
            <person name="Braun E.L."/>
            <person name="Isberg S.R."/>
            <person name="Miles L.G."/>
            <person name="Chong A.Y."/>
            <person name="Gongora J."/>
            <person name="Dalzell P."/>
            <person name="Moran C."/>
            <person name="Bed'hom B."/>
            <person name="Abzhanov A."/>
            <person name="Burgess S.C."/>
            <person name="Cooksey A.M."/>
            <person name="Castoe T.A."/>
            <person name="Crawford N.G."/>
            <person name="Densmore L.D."/>
            <person name="Drew J.C."/>
            <person name="Edwards S.V."/>
            <person name="Faircloth B.C."/>
            <person name="Fujita M.K."/>
            <person name="Greenwold M.J."/>
            <person name="Hoffmann F.G."/>
            <person name="Howard J.M."/>
            <person name="Iguchi T."/>
            <person name="Janes D.E."/>
            <person name="Khan S.Y."/>
            <person name="Kohno S."/>
            <person name="de Koning A.J."/>
            <person name="Lance S.L."/>
            <person name="McCarthy F.M."/>
            <person name="McCormack J.E."/>
            <person name="Merchant M.E."/>
            <person name="Peterson D.G."/>
            <person name="Pollock D.D."/>
            <person name="Pourmand N."/>
            <person name="Raney B.J."/>
            <person name="Roessler K.A."/>
            <person name="Sanford J.R."/>
            <person name="Sawyer R.H."/>
            <person name="Schmidt C.J."/>
            <person name="Triplett E.W."/>
            <person name="Tuberville T.D."/>
            <person name="Venegas-Anaya M."/>
            <person name="Howard J.T."/>
            <person name="Jarvis E.D."/>
            <person name="Guillette L.J.Jr."/>
            <person name="Glenn T.C."/>
            <person name="Green R.E."/>
            <person name="Ray D.A."/>
        </authorList>
    </citation>
    <scope>NUCLEOTIDE SEQUENCE [LARGE SCALE GENOMIC DNA]</scope>
    <source>
        <strain evidence="10">KSC_2009_1</strain>
    </source>
</reference>
<dbReference type="PROSITE" id="PS50283">
    <property type="entry name" value="NA_SOLUT_SYMP_3"/>
    <property type="match status" value="1"/>
</dbReference>
<feature type="signal peptide" evidence="8">
    <location>
        <begin position="1"/>
        <end position="19"/>
    </location>
</feature>
<dbReference type="GO" id="GO:0005886">
    <property type="term" value="C:plasma membrane"/>
    <property type="evidence" value="ECO:0007669"/>
    <property type="project" value="TreeGrafter"/>
</dbReference>
<protein>
    <submittedName>
        <fullName evidence="10">Sodium/glucose cotransporter 2 isoform A</fullName>
    </submittedName>
</protein>
<dbReference type="InterPro" id="IPR038377">
    <property type="entry name" value="Na/Glc_symporter_sf"/>
</dbReference>
<evidence type="ECO:0000256" key="6">
    <source>
        <dbReference type="SAM" id="MobiDB-lite"/>
    </source>
</evidence>
<dbReference type="InterPro" id="IPR018338">
    <property type="entry name" value="Carbonic_anhydrase_a-class_CS"/>
</dbReference>
<feature type="transmembrane region" description="Helical" evidence="7">
    <location>
        <begin position="426"/>
        <end position="445"/>
    </location>
</feature>